<evidence type="ECO:0000256" key="2">
    <source>
        <dbReference type="ARBA" id="ARBA00012417"/>
    </source>
</evidence>
<dbReference type="InterPro" id="IPR004013">
    <property type="entry name" value="PHP_dom"/>
</dbReference>
<dbReference type="GO" id="GO:0003887">
    <property type="term" value="F:DNA-directed DNA polymerase activity"/>
    <property type="evidence" value="ECO:0007669"/>
    <property type="project" value="UniProtKB-EC"/>
</dbReference>
<dbReference type="NCBIfam" id="NF005298">
    <property type="entry name" value="PRK06826.1"/>
    <property type="match status" value="1"/>
</dbReference>
<dbReference type="Pfam" id="PF01336">
    <property type="entry name" value="tRNA_anti-codon"/>
    <property type="match status" value="1"/>
</dbReference>
<organism evidence="11 12">
    <name type="scientific">Candidatus Fervidibacter sacchari</name>
    <dbReference type="NCBI Taxonomy" id="1448929"/>
    <lineage>
        <taxon>Bacteria</taxon>
        <taxon>Candidatus Fervidibacterota</taxon>
        <taxon>Candidatus Fervidibacter</taxon>
    </lineage>
</organism>
<evidence type="ECO:0000259" key="10">
    <source>
        <dbReference type="SMART" id="SM00481"/>
    </source>
</evidence>
<evidence type="ECO:0000256" key="5">
    <source>
        <dbReference type="ARBA" id="ARBA00022695"/>
    </source>
</evidence>
<dbReference type="PANTHER" id="PTHR32294:SF0">
    <property type="entry name" value="DNA POLYMERASE III SUBUNIT ALPHA"/>
    <property type="match status" value="1"/>
</dbReference>
<dbReference type="EC" id="2.7.7.7" evidence="2"/>
<keyword evidence="5 11" id="KW-0548">Nucleotidyltransferase</keyword>
<dbReference type="InterPro" id="IPR016195">
    <property type="entry name" value="Pol/histidinol_Pase-like"/>
</dbReference>
<proteinExistence type="predicted"/>
<dbReference type="NCBIfam" id="TIGR00594">
    <property type="entry name" value="polc"/>
    <property type="match status" value="1"/>
</dbReference>
<evidence type="ECO:0000256" key="6">
    <source>
        <dbReference type="ARBA" id="ARBA00022705"/>
    </source>
</evidence>
<dbReference type="InterPro" id="IPR003141">
    <property type="entry name" value="Pol/His_phosphatase_N"/>
</dbReference>
<dbReference type="CDD" id="cd12113">
    <property type="entry name" value="PHP_PolIIIA_DnaE3"/>
    <property type="match status" value="1"/>
</dbReference>
<keyword evidence="7" id="KW-0239">DNA-directed DNA polymerase</keyword>
<dbReference type="SMART" id="SM00481">
    <property type="entry name" value="POLIIIAc"/>
    <property type="match status" value="1"/>
</dbReference>
<evidence type="ECO:0000256" key="4">
    <source>
        <dbReference type="ARBA" id="ARBA00022679"/>
    </source>
</evidence>
<name>A0ABT2ELF4_9BACT</name>
<evidence type="ECO:0000313" key="11">
    <source>
        <dbReference type="EMBL" id="MCS3918769.1"/>
    </source>
</evidence>
<dbReference type="Pfam" id="PF17657">
    <property type="entry name" value="DNA_pol3_finger"/>
    <property type="match status" value="1"/>
</dbReference>
<dbReference type="Pfam" id="PF07733">
    <property type="entry name" value="DNA_pol3_alpha"/>
    <property type="match status" value="1"/>
</dbReference>
<dbReference type="InterPro" id="IPR011708">
    <property type="entry name" value="DNA_pol3_alpha_NTPase_dom"/>
</dbReference>
<comment type="subcellular location">
    <subcellularLocation>
        <location evidence="1">Cytoplasm</location>
    </subcellularLocation>
</comment>
<dbReference type="Gene3D" id="1.10.150.870">
    <property type="match status" value="1"/>
</dbReference>
<dbReference type="Gene3D" id="2.40.50.140">
    <property type="entry name" value="Nucleic acid-binding proteins"/>
    <property type="match status" value="1"/>
</dbReference>
<dbReference type="Gene3D" id="1.10.10.1600">
    <property type="entry name" value="Bacterial DNA polymerase III alpha subunit, thumb domain"/>
    <property type="match status" value="1"/>
</dbReference>
<evidence type="ECO:0000256" key="9">
    <source>
        <dbReference type="SAM" id="MobiDB-lite"/>
    </source>
</evidence>
<evidence type="ECO:0000256" key="1">
    <source>
        <dbReference type="ARBA" id="ARBA00004496"/>
    </source>
</evidence>
<gene>
    <name evidence="11" type="ORF">M2350_001169</name>
</gene>
<dbReference type="InterPro" id="IPR040982">
    <property type="entry name" value="DNA_pol3_finger"/>
</dbReference>
<dbReference type="Gene3D" id="3.20.20.140">
    <property type="entry name" value="Metal-dependent hydrolases"/>
    <property type="match status" value="1"/>
</dbReference>
<feature type="region of interest" description="Disordered" evidence="9">
    <location>
        <begin position="1123"/>
        <end position="1151"/>
    </location>
</feature>
<accession>A0ABT2ELF4</accession>
<dbReference type="Proteomes" id="UP001204798">
    <property type="component" value="Unassembled WGS sequence"/>
</dbReference>
<dbReference type="Pfam" id="PF14579">
    <property type="entry name" value="HHH_6"/>
    <property type="match status" value="1"/>
</dbReference>
<comment type="caution">
    <text evidence="11">The sequence shown here is derived from an EMBL/GenBank/DDBJ whole genome shotgun (WGS) entry which is preliminary data.</text>
</comment>
<dbReference type="InterPro" id="IPR012340">
    <property type="entry name" value="NA-bd_OB-fold"/>
</dbReference>
<keyword evidence="4 11" id="KW-0808">Transferase</keyword>
<protein>
    <recommendedName>
        <fullName evidence="3">DNA polymerase III subunit alpha</fullName>
        <ecNumber evidence="2">2.7.7.7</ecNumber>
    </recommendedName>
</protein>
<keyword evidence="6" id="KW-0235">DNA replication</keyword>
<dbReference type="EMBL" id="JANUCP010000002">
    <property type="protein sequence ID" value="MCS3918769.1"/>
    <property type="molecule type" value="Genomic_DNA"/>
</dbReference>
<evidence type="ECO:0000313" key="12">
    <source>
        <dbReference type="Proteomes" id="UP001204798"/>
    </source>
</evidence>
<keyword evidence="12" id="KW-1185">Reference proteome</keyword>
<dbReference type="PANTHER" id="PTHR32294">
    <property type="entry name" value="DNA POLYMERASE III SUBUNIT ALPHA"/>
    <property type="match status" value="1"/>
</dbReference>
<dbReference type="CDD" id="cd04485">
    <property type="entry name" value="DnaE_OBF"/>
    <property type="match status" value="1"/>
</dbReference>
<dbReference type="InterPro" id="IPR029460">
    <property type="entry name" value="DNAPol_HHH"/>
</dbReference>
<evidence type="ECO:0000256" key="3">
    <source>
        <dbReference type="ARBA" id="ARBA00019114"/>
    </source>
</evidence>
<dbReference type="InterPro" id="IPR004365">
    <property type="entry name" value="NA-bd_OB_tRNA"/>
</dbReference>
<dbReference type="Pfam" id="PF02811">
    <property type="entry name" value="PHP"/>
    <property type="match status" value="1"/>
</dbReference>
<dbReference type="NCBIfam" id="NF004226">
    <property type="entry name" value="PRK05673.1"/>
    <property type="match status" value="1"/>
</dbReference>
<dbReference type="InterPro" id="IPR041931">
    <property type="entry name" value="DNA_pol3_alpha_thumb_dom"/>
</dbReference>
<dbReference type="RefSeq" id="WP_259094808.1">
    <property type="nucleotide sequence ID" value="NZ_JANUCP010000002.1"/>
</dbReference>
<evidence type="ECO:0000256" key="8">
    <source>
        <dbReference type="ARBA" id="ARBA00049244"/>
    </source>
</evidence>
<feature type="domain" description="Polymerase/histidinol phosphatase N-terminal" evidence="10">
    <location>
        <begin position="44"/>
        <end position="111"/>
    </location>
</feature>
<reference evidence="11 12" key="1">
    <citation type="submission" date="2022-08" db="EMBL/GenBank/DDBJ databases">
        <title>Bacterial and archaeal communities from various locations to study Microbial Dark Matter (Phase II).</title>
        <authorList>
            <person name="Stepanauskas R."/>
        </authorList>
    </citation>
    <scope>NUCLEOTIDE SEQUENCE [LARGE SCALE GENOMIC DNA]</scope>
    <source>
        <strain evidence="11 12">PD1</strain>
    </source>
</reference>
<dbReference type="InterPro" id="IPR004805">
    <property type="entry name" value="DnaE2/DnaE/PolC"/>
</dbReference>
<dbReference type="SUPFAM" id="SSF89550">
    <property type="entry name" value="PHP domain-like"/>
    <property type="match status" value="1"/>
</dbReference>
<sequence length="1242" mass="140290">MAQTGKILSQFLLFHLPRSPYNLGWQSFQYRALWRRLKMVAKFVHLHVHSEYSLLDGAGRIKSLVKRACELEMPAIALTDHGVMYGIVEFYETCTEAGIKPILGAEIYYTTKSRFDRGSRQHAEAHHLLLLCENEIGYRNLIKIVSKAHLEGFYYKPRADKELLAEYHEGLIATSACLASPICRAILRDDIAAAERMACEFREIFGPDNFFLELQDHGIPEQKKVNEALIAMSKKLGIPLIVTNDVHYVRAEDWQAQDVLLAINTGAKSVEDEDRFRFKSHEFYLKSAEEMAALFPDNLDALARTVEIAERCNCQLQLGEPKMPHYEVPGGLTPEEFLRKLCYERLPLRYPEPSEEVKRRLEYELQVICQKGYAGYFLIVWDIVHYARSQGILVGPGRGSAAGCLVSYVLGITNIDPLKYGLMFERFLNPERQSSPDIDLDFPDNRRDEIIAYVRRKYGEDHVAQIVTFGTLQARAAVRDSGRVLKIDPALVDRVAKLIPMKMSLEEALEFSLELRQLYETDEQIRRWLDTAKAIEGLARHASTHPCGVVIGSQPLIELVPLQRGHDGGVITQYDGPSAEKVGLVKMDFLGLRNSTIIGRTVELVKETEGIEIDLNNLPLDDPKTYAMLSEGHTVGVFQMEKTGWRKLLRELKPDKFEHLVPLVALYRPGPMEDIPKFIDGRHGKPIEYLHPRLEPILKETFGVMLYQEQVMRIAHELAGFTMPQAEILMRAMAKKKADLMEQMKPLFIEGCVKNGISEEDAQRIFERMEAFANYAFNKSHSAAYALVAYQTAYLKANYPVQYMAAFLSANRSFREKVIVGIEECRRMKIPVLPPDINLSSYDFTIEEINGQRAIRFGLGAIKNVGDNAVEAIIQVRKEGGPFTDIADFLRRVRPHRSVTRAVVESLIKVGAFDSLHPNRNQLLQALEMLWEQAGKSAQPAAGQATLFGSDATVKSTSALLLPDVPDVSIKEKLEWERELLGVFLSANPLQAGYKVVANRITHSLDELTEVTSGALVRIWGMVVHLRPTVDRQNRPLLFAKLQDHSGAEVELVLSGDNYHAFAHLFEKDALIYVEGIVRHEEPYRPNGSEEEEGEEEPQLIVRISPRYVERFTLEGVSAASKPVNGTNDWVSPTPAQPKPSRLKPSTPAVDSKAIAHHHFTEGTQTAGSKLQLTLPPKLKEDEAQRLKDLLTRNPGEVTVEVLIRNGSEVKRKQLPVKVKLSREFYEQLTNLLGKDAVQIIR</sequence>
<comment type="catalytic activity">
    <reaction evidence="8">
        <text>DNA(n) + a 2'-deoxyribonucleoside 5'-triphosphate = DNA(n+1) + diphosphate</text>
        <dbReference type="Rhea" id="RHEA:22508"/>
        <dbReference type="Rhea" id="RHEA-COMP:17339"/>
        <dbReference type="Rhea" id="RHEA-COMP:17340"/>
        <dbReference type="ChEBI" id="CHEBI:33019"/>
        <dbReference type="ChEBI" id="CHEBI:61560"/>
        <dbReference type="ChEBI" id="CHEBI:173112"/>
        <dbReference type="EC" id="2.7.7.7"/>
    </reaction>
</comment>
<evidence type="ECO:0000256" key="7">
    <source>
        <dbReference type="ARBA" id="ARBA00022932"/>
    </source>
</evidence>